<dbReference type="Proteomes" id="UP000257109">
    <property type="component" value="Unassembled WGS sequence"/>
</dbReference>
<dbReference type="InterPro" id="IPR012337">
    <property type="entry name" value="RNaseH-like_sf"/>
</dbReference>
<evidence type="ECO:0000259" key="1">
    <source>
        <dbReference type="Pfam" id="PF24626"/>
    </source>
</evidence>
<evidence type="ECO:0000313" key="3">
    <source>
        <dbReference type="Proteomes" id="UP000257109"/>
    </source>
</evidence>
<feature type="domain" description="Tf2-1-like SH3-like" evidence="1">
    <location>
        <begin position="162"/>
        <end position="223"/>
    </location>
</feature>
<organism evidence="2 3">
    <name type="scientific">Mucuna pruriens</name>
    <name type="common">Velvet bean</name>
    <name type="synonym">Dolichos pruriens</name>
    <dbReference type="NCBI Taxonomy" id="157652"/>
    <lineage>
        <taxon>Eukaryota</taxon>
        <taxon>Viridiplantae</taxon>
        <taxon>Streptophyta</taxon>
        <taxon>Embryophyta</taxon>
        <taxon>Tracheophyta</taxon>
        <taxon>Spermatophyta</taxon>
        <taxon>Magnoliopsida</taxon>
        <taxon>eudicotyledons</taxon>
        <taxon>Gunneridae</taxon>
        <taxon>Pentapetalae</taxon>
        <taxon>rosids</taxon>
        <taxon>fabids</taxon>
        <taxon>Fabales</taxon>
        <taxon>Fabaceae</taxon>
        <taxon>Papilionoideae</taxon>
        <taxon>50 kb inversion clade</taxon>
        <taxon>NPAAA clade</taxon>
        <taxon>indigoferoid/millettioid clade</taxon>
        <taxon>Phaseoleae</taxon>
        <taxon>Mucuna</taxon>
    </lineage>
</organism>
<dbReference type="STRING" id="157652.A0A371FRT5"/>
<comment type="caution">
    <text evidence="2">The sequence shown here is derived from an EMBL/GenBank/DDBJ whole genome shotgun (WGS) entry which is preliminary data.</text>
</comment>
<proteinExistence type="predicted"/>
<dbReference type="EMBL" id="QJKJ01008029">
    <property type="protein sequence ID" value="RDX81037.1"/>
    <property type="molecule type" value="Genomic_DNA"/>
</dbReference>
<dbReference type="OrthoDB" id="1935586at2759"/>
<dbReference type="InterPro" id="IPR056924">
    <property type="entry name" value="SH3_Tf2-1"/>
</dbReference>
<dbReference type="PANTHER" id="PTHR35046:SF9">
    <property type="entry name" value="RNA-DIRECTED DNA POLYMERASE"/>
    <property type="match status" value="1"/>
</dbReference>
<evidence type="ECO:0000313" key="2">
    <source>
        <dbReference type="EMBL" id="RDX81037.1"/>
    </source>
</evidence>
<gene>
    <name evidence="2" type="ORF">CR513_38332</name>
</gene>
<sequence>MRKDMHSEKCLTCKVANSKVSPHGLSKRGRDSIFMVIDASPVPNLFFKEVVRIHGLSKTIVSDRDSNFLGHFQRSLWSRLDWILHVEFAYNRVFNSTSSYSPFELAYGFNPLSSLDLFCLTVLMMKFVQRLHDKAKLHMEKKGDQYARSANKGRKEVIFNEGDLVWVHWRKERFPNLRRSKPLPRGDDPFKILKKINDNVYQVDMPQDFGGSTTFNVNDLTPCDASVEAPNLRTNSPQEEDDTYMEGATLELEGPITMGKLKRI</sequence>
<dbReference type="Pfam" id="PF24626">
    <property type="entry name" value="SH3_Tf2-1"/>
    <property type="match status" value="1"/>
</dbReference>
<dbReference type="PANTHER" id="PTHR35046">
    <property type="entry name" value="ZINC KNUCKLE (CCHC-TYPE) FAMILY PROTEIN"/>
    <property type="match status" value="1"/>
</dbReference>
<reference evidence="2" key="1">
    <citation type="submission" date="2018-05" db="EMBL/GenBank/DDBJ databases">
        <title>Draft genome of Mucuna pruriens seed.</title>
        <authorList>
            <person name="Nnadi N.E."/>
            <person name="Vos R."/>
            <person name="Hasami M.H."/>
            <person name="Devisetty U.K."/>
            <person name="Aguiy J.C."/>
        </authorList>
    </citation>
    <scope>NUCLEOTIDE SEQUENCE [LARGE SCALE GENOMIC DNA]</scope>
    <source>
        <strain evidence="2">JCA_2017</strain>
    </source>
</reference>
<dbReference type="SUPFAM" id="SSF53098">
    <property type="entry name" value="Ribonuclease H-like"/>
    <property type="match status" value="1"/>
</dbReference>
<accession>A0A371FRT5</accession>
<name>A0A371FRT5_MUCPR</name>
<keyword evidence="3" id="KW-1185">Reference proteome</keyword>
<feature type="non-terminal residue" evidence="2">
    <location>
        <position position="1"/>
    </location>
</feature>
<dbReference type="AlphaFoldDB" id="A0A371FRT5"/>
<protein>
    <recommendedName>
        <fullName evidence="1">Tf2-1-like SH3-like domain-containing protein</fullName>
    </recommendedName>
</protein>